<keyword evidence="2" id="KW-0547">Nucleotide-binding</keyword>
<evidence type="ECO:0000256" key="3">
    <source>
        <dbReference type="ARBA" id="ARBA00022857"/>
    </source>
</evidence>
<dbReference type="CDD" id="cd08249">
    <property type="entry name" value="enoyl_reductase_like"/>
    <property type="match status" value="1"/>
</dbReference>
<dbReference type="GO" id="GO:0016651">
    <property type="term" value="F:oxidoreductase activity, acting on NAD(P)H"/>
    <property type="evidence" value="ECO:0007669"/>
    <property type="project" value="InterPro"/>
</dbReference>
<dbReference type="AlphaFoldDB" id="A0A5N7BRG6"/>
<dbReference type="Pfam" id="PF08240">
    <property type="entry name" value="ADH_N"/>
    <property type="match status" value="1"/>
</dbReference>
<dbReference type="PANTHER" id="PTHR45348:SF2">
    <property type="entry name" value="ZINC-TYPE ALCOHOL DEHYDROGENASE-LIKE PROTEIN C2E1P3.01"/>
    <property type="match status" value="1"/>
</dbReference>
<evidence type="ECO:0000256" key="1">
    <source>
        <dbReference type="ARBA" id="ARBA00008072"/>
    </source>
</evidence>
<evidence type="ECO:0000313" key="6">
    <source>
        <dbReference type="EMBL" id="KAE8384198.1"/>
    </source>
</evidence>
<organism evidence="6">
    <name type="scientific">Petromyces alliaceus</name>
    <name type="common">Aspergillus alliaceus</name>
    <dbReference type="NCBI Taxonomy" id="209559"/>
    <lineage>
        <taxon>Eukaryota</taxon>
        <taxon>Fungi</taxon>
        <taxon>Dikarya</taxon>
        <taxon>Ascomycota</taxon>
        <taxon>Pezizomycotina</taxon>
        <taxon>Eurotiomycetes</taxon>
        <taxon>Eurotiomycetidae</taxon>
        <taxon>Eurotiales</taxon>
        <taxon>Aspergillaceae</taxon>
        <taxon>Aspergillus</taxon>
        <taxon>Aspergillus subgen. Circumdati</taxon>
    </lineage>
</organism>
<sequence>MTTQKAVIITEPKKIGLVTDWPIPCLREDYILVRTVSISLNPTDRKHIVFLSPSGVLVGCDYADIVEATGKDIKKLFKKGDRVCGFTHGANSVQPEDGAFAEYIMAKGDLQMKIPDNISFQDTDTLDIGINTVGQALYQSLKLALPTESRKETTPILVYNSSTETGTLAIQFAKISRYTTRNNLKLILDCISLETSTKFCDKAILSKNKKYSTLLNIRIKCANVNNRFTLVYTTASEAFNFSNIHFPAKPEDQVYGKKFIIIAKLLLLEEKVKVHPSRVSKDDLKSVIERLQLLKENKISRKKLVYNITKTPNI</sequence>
<dbReference type="InterPro" id="IPR013154">
    <property type="entry name" value="ADH-like_N"/>
</dbReference>
<dbReference type="Gene3D" id="3.90.180.10">
    <property type="entry name" value="Medium-chain alcohol dehydrogenases, catalytic domain"/>
    <property type="match status" value="2"/>
</dbReference>
<dbReference type="GO" id="GO:0000166">
    <property type="term" value="F:nucleotide binding"/>
    <property type="evidence" value="ECO:0007669"/>
    <property type="project" value="UniProtKB-KW"/>
</dbReference>
<protein>
    <submittedName>
        <fullName evidence="6">Chaperonin 10-like protein</fullName>
    </submittedName>
</protein>
<dbReference type="InterPro" id="IPR011032">
    <property type="entry name" value="GroES-like_sf"/>
</dbReference>
<evidence type="ECO:0000256" key="4">
    <source>
        <dbReference type="ARBA" id="ARBA00023002"/>
    </source>
</evidence>
<dbReference type="Proteomes" id="UP000326877">
    <property type="component" value="Unassembled WGS sequence"/>
</dbReference>
<reference evidence="6" key="1">
    <citation type="submission" date="2019-04" db="EMBL/GenBank/DDBJ databases">
        <title>Friends and foes A comparative genomics studyof 23 Aspergillus species from section Flavi.</title>
        <authorList>
            <consortium name="DOE Joint Genome Institute"/>
            <person name="Kjaerbolling I."/>
            <person name="Vesth T."/>
            <person name="Frisvad J.C."/>
            <person name="Nybo J.L."/>
            <person name="Theobald S."/>
            <person name="Kildgaard S."/>
            <person name="Isbrandt T."/>
            <person name="Kuo A."/>
            <person name="Sato A."/>
            <person name="Lyhne E.K."/>
            <person name="Kogle M.E."/>
            <person name="Wiebenga A."/>
            <person name="Kun R.S."/>
            <person name="Lubbers R.J."/>
            <person name="Makela M.R."/>
            <person name="Barry K."/>
            <person name="Chovatia M."/>
            <person name="Clum A."/>
            <person name="Daum C."/>
            <person name="Haridas S."/>
            <person name="He G."/>
            <person name="LaButti K."/>
            <person name="Lipzen A."/>
            <person name="Mondo S."/>
            <person name="Riley R."/>
            <person name="Salamov A."/>
            <person name="Simmons B.A."/>
            <person name="Magnuson J.K."/>
            <person name="Henrissat B."/>
            <person name="Mortensen U.H."/>
            <person name="Larsen T.O."/>
            <person name="Devries R.P."/>
            <person name="Grigoriev I.V."/>
            <person name="Machida M."/>
            <person name="Baker S.E."/>
            <person name="Andersen M.R."/>
        </authorList>
    </citation>
    <scope>NUCLEOTIDE SEQUENCE [LARGE SCALE GENOMIC DNA]</scope>
    <source>
        <strain evidence="6">IBT 14317</strain>
    </source>
</reference>
<evidence type="ECO:0000259" key="5">
    <source>
        <dbReference type="Pfam" id="PF08240"/>
    </source>
</evidence>
<dbReference type="InterPro" id="IPR047122">
    <property type="entry name" value="Trans-enoyl_RdTase-like"/>
</dbReference>
<dbReference type="EMBL" id="ML735392">
    <property type="protein sequence ID" value="KAE8384198.1"/>
    <property type="molecule type" value="Genomic_DNA"/>
</dbReference>
<accession>A0A5N7BRG6</accession>
<comment type="similarity">
    <text evidence="1">Belongs to the zinc-containing alcohol dehydrogenase family.</text>
</comment>
<feature type="domain" description="Alcohol dehydrogenase-like N-terminal" evidence="5">
    <location>
        <begin position="28"/>
        <end position="116"/>
    </location>
</feature>
<name>A0A5N7BRG6_PETAA</name>
<dbReference type="Gene3D" id="3.40.50.720">
    <property type="entry name" value="NAD(P)-binding Rossmann-like Domain"/>
    <property type="match status" value="2"/>
</dbReference>
<dbReference type="OrthoDB" id="48317at2759"/>
<keyword evidence="3" id="KW-0521">NADP</keyword>
<proteinExistence type="inferred from homology"/>
<dbReference type="PANTHER" id="PTHR45348">
    <property type="entry name" value="HYPOTHETICAL OXIDOREDUCTASE (EUROFUNG)"/>
    <property type="match status" value="1"/>
</dbReference>
<keyword evidence="4" id="KW-0560">Oxidoreductase</keyword>
<dbReference type="SUPFAM" id="SSF50129">
    <property type="entry name" value="GroES-like"/>
    <property type="match status" value="1"/>
</dbReference>
<gene>
    <name evidence="6" type="ORF">BDV23DRAFT_177247</name>
</gene>
<evidence type="ECO:0000256" key="2">
    <source>
        <dbReference type="ARBA" id="ARBA00022741"/>
    </source>
</evidence>